<keyword evidence="1" id="KW-0614">Plasmid</keyword>
<reference evidence="1 2" key="1">
    <citation type="submission" date="2019-03" db="EMBL/GenBank/DDBJ databases">
        <title>Novel transposon Tn6433 accelerates the dissemination of tet(E) in Aeromonas from aerobic biofilm under oxytetracycline stress.</title>
        <authorList>
            <person name="Shi Y."/>
            <person name="Tian Z."/>
            <person name="Zhang Y."/>
            <person name="Zhang H."/>
            <person name="Yang M."/>
        </authorList>
    </citation>
    <scope>NUCLEOTIDE SEQUENCE [LARGE SCALE GENOMIC DNA]</scope>
    <source>
        <strain evidence="1 2">R50-22</strain>
        <plasmid evidence="2">paeme5</plasmid>
    </source>
</reference>
<protein>
    <submittedName>
        <fullName evidence="1">Uncharacterized protein</fullName>
    </submittedName>
</protein>
<proteinExistence type="predicted"/>
<keyword evidence="2" id="KW-1185">Reference proteome</keyword>
<geneLocation type="plasmid" evidence="2">
    <name>paeme5</name>
</geneLocation>
<evidence type="ECO:0000313" key="2">
    <source>
        <dbReference type="Proteomes" id="UP000502657"/>
    </source>
</evidence>
<sequence>MEKHTGIPCIDGLYWYYAVNVSADAPEPVQIDQGRYGVGKFKGFNGRLQAWLRDGEYLVGPQRPPHIPRPEKGEAIDG</sequence>
<organism evidence="1 2">
    <name type="scientific">Aeromonas media</name>
    <dbReference type="NCBI Taxonomy" id="651"/>
    <lineage>
        <taxon>Bacteria</taxon>
        <taxon>Pseudomonadati</taxon>
        <taxon>Pseudomonadota</taxon>
        <taxon>Gammaproteobacteria</taxon>
        <taxon>Aeromonadales</taxon>
        <taxon>Aeromonadaceae</taxon>
        <taxon>Aeromonas</taxon>
    </lineage>
</organism>
<evidence type="ECO:0000313" key="1">
    <source>
        <dbReference type="EMBL" id="QJT41273.1"/>
    </source>
</evidence>
<accession>A0ABX6NZQ3</accession>
<name>A0ABX6NZQ3_AERME</name>
<dbReference type="Proteomes" id="UP000502657">
    <property type="component" value="Plasmid pAeme5"/>
</dbReference>
<dbReference type="EMBL" id="CP038449">
    <property type="protein sequence ID" value="QJT41273.1"/>
    <property type="molecule type" value="Genomic_DNA"/>
</dbReference>
<gene>
    <name evidence="1" type="ORF">E4188_22505</name>
</gene>